<dbReference type="InterPro" id="IPR057679">
    <property type="entry name" value="DUF7919"/>
</dbReference>
<dbReference type="OrthoDB" id="5523878at2"/>
<organism evidence="2 3">
    <name type="scientific">Corallococcus terminator</name>
    <dbReference type="NCBI Taxonomy" id="2316733"/>
    <lineage>
        <taxon>Bacteria</taxon>
        <taxon>Pseudomonadati</taxon>
        <taxon>Myxococcota</taxon>
        <taxon>Myxococcia</taxon>
        <taxon>Myxococcales</taxon>
        <taxon>Cystobacterineae</taxon>
        <taxon>Myxococcaceae</taxon>
        <taxon>Corallococcus</taxon>
    </lineage>
</organism>
<dbReference type="Pfam" id="PF25535">
    <property type="entry name" value="DUF7919"/>
    <property type="match status" value="1"/>
</dbReference>
<evidence type="ECO:0000259" key="1">
    <source>
        <dbReference type="Pfam" id="PF25535"/>
    </source>
</evidence>
<dbReference type="EMBL" id="RAVZ01000052">
    <property type="protein sequence ID" value="RKG90751.1"/>
    <property type="molecule type" value="Genomic_DNA"/>
</dbReference>
<evidence type="ECO:0000313" key="3">
    <source>
        <dbReference type="Proteomes" id="UP000268094"/>
    </source>
</evidence>
<dbReference type="Proteomes" id="UP000268094">
    <property type="component" value="Unassembled WGS sequence"/>
</dbReference>
<gene>
    <name evidence="2" type="ORF">D7V88_10505</name>
</gene>
<comment type="caution">
    <text evidence="2">The sequence shown here is derived from an EMBL/GenBank/DDBJ whole genome shotgun (WGS) entry which is preliminary data.</text>
</comment>
<keyword evidence="3" id="KW-1185">Reference proteome</keyword>
<accession>A0A3A8JJU7</accession>
<reference evidence="3" key="1">
    <citation type="submission" date="2018-09" db="EMBL/GenBank/DDBJ databases">
        <authorList>
            <person name="Livingstone P.G."/>
            <person name="Whitworth D.E."/>
        </authorList>
    </citation>
    <scope>NUCLEOTIDE SEQUENCE [LARGE SCALE GENOMIC DNA]</scope>
    <source>
        <strain evidence="3">CA054A</strain>
    </source>
</reference>
<proteinExistence type="predicted"/>
<protein>
    <recommendedName>
        <fullName evidence="1">DUF7919 domain-containing protein</fullName>
    </recommendedName>
</protein>
<sequence>MSYFQDLSPCSYFGRWEESLLAVGWLDSEHAFTKGAVGEDFFAGLIRLCMQPWQPAVFAGRHPCPFCRFTGGHGGVTYQGMTVSIGAENVFVPGLERVFVAPTMIAHYIDAHEYVPPQVFQEAVLRCPEMRSMAYLKAVKALGLKRERAIDAGPESP</sequence>
<name>A0A3A8JJU7_9BACT</name>
<feature type="domain" description="DUF7919" evidence="1">
    <location>
        <begin position="3"/>
        <end position="125"/>
    </location>
</feature>
<evidence type="ECO:0000313" key="2">
    <source>
        <dbReference type="EMBL" id="RKG90751.1"/>
    </source>
</evidence>
<dbReference type="AlphaFoldDB" id="A0A3A8JJU7"/>